<dbReference type="NCBIfam" id="TIGR00392">
    <property type="entry name" value="ileS"/>
    <property type="match status" value="1"/>
</dbReference>
<evidence type="ECO:0000256" key="9">
    <source>
        <dbReference type="ARBA" id="ARBA00023146"/>
    </source>
</evidence>
<feature type="domain" description="Methionyl/Valyl/Leucyl/Isoleucyl-tRNA synthetase anticodon-binding" evidence="15">
    <location>
        <begin position="685"/>
        <end position="837"/>
    </location>
</feature>
<feature type="short sequence motif" description="'KMSKS' region" evidence="12">
    <location>
        <begin position="602"/>
        <end position="606"/>
    </location>
</feature>
<dbReference type="GO" id="GO:0008270">
    <property type="term" value="F:zinc ion binding"/>
    <property type="evidence" value="ECO:0007669"/>
    <property type="project" value="UniProtKB-UniRule"/>
</dbReference>
<dbReference type="GO" id="GO:0002161">
    <property type="term" value="F:aminoacyl-tRNA deacylase activity"/>
    <property type="evidence" value="ECO:0007669"/>
    <property type="project" value="InterPro"/>
</dbReference>
<feature type="binding site" evidence="12">
    <location>
        <position position="922"/>
    </location>
    <ligand>
        <name>Zn(2+)</name>
        <dbReference type="ChEBI" id="CHEBI:29105"/>
    </ligand>
</feature>
<sequence>MDYKETLNLPKTAFPMRANLPKREPQMLEKWEREDIYQQIRQKSAGRPKYVLHDGPPYANGHIHMGTALNKVLKDIIVKSRTMMGYDSPYIPGWDCHGLPIEHNVEIELTKQGKAFNKSEIRHDCRKYAQKFLDIQREEFKRLGVLGDWDNPYVTMTYAYEATTMREFGKFVENGSVDKRLMSVRWCISCETALAEAEVEYENHTSPSVYVRFPFMSDPKELAPELDGKQVYVIIWTTTPWTLPANVAVAFHPELPYIAVEHQGNVYIVAEGFLEDLAPRFSWDDYSVLATFLGSALEGLECRHPFIDRPSKLVLADYVTLEQGTGCVHTAPGHGQEDYETGLRYGLDIYAPVDNQGKFTKDVEHFHGMNVFKANKPITDLLQKNGDLMATNDISHQYPHCWRCKNPVIFRATAQWFIMMERNNLRKKALESIRNVRWIPEWGENRIYNMIENRPDWCISRQRSWGVPIVAFYCNECDTLLLKKELVDFVVQKVEKAGADVWFDLPIEELLPDGTTCEKCGGTSFRRDEDILDVWFDSGMSHAAVLEPNPDLSWPTDMYLEGSDQHRGWFHSSLLEAVGTRGVAPYKSVLTHGYVVDGTGRKMSKSLGNTMLPQEVIKQYGAEILRLWVSSEDYRNDISISPEMLKHIADAYRRIRNTCRYILGNLHDFDPQEHRVPYEELLDIDKWALHRLQILIQRIWKAYEEFEFHVFFHTFHNFCVVEMSSFYLDVLKDRMYTTKFDSKERRSGQTAMYEIVNAMVALMSPILSFTAEECWGYLNDNGTSVHLQDFPVANDAWLNTELDEHWSALIDVRSEILKQLERARKDKVIGHSLDAGIEVYASGNTYELLQGFASQLDDICIVSAATLFDGETPVPDDAIASEEIENLSVRIVKAPGEKCPRCWHYRTTIGENTAHVDICASCAEAIS</sequence>
<dbReference type="PRINTS" id="PR00984">
    <property type="entry name" value="TRNASYNTHILE"/>
</dbReference>
<dbReference type="Pfam" id="PF06827">
    <property type="entry name" value="zf-FPG_IleRS"/>
    <property type="match status" value="1"/>
</dbReference>
<dbReference type="Gene3D" id="3.40.50.620">
    <property type="entry name" value="HUPs"/>
    <property type="match status" value="2"/>
</dbReference>
<evidence type="ECO:0000256" key="10">
    <source>
        <dbReference type="ARBA" id="ARBA00025217"/>
    </source>
</evidence>
<feature type="domain" description="Aminoacyl-tRNA synthetase class Ia" evidence="13">
    <location>
        <begin position="26"/>
        <end position="641"/>
    </location>
</feature>
<keyword evidence="7 12" id="KW-0067">ATP-binding</keyword>
<comment type="similarity">
    <text evidence="1 12">Belongs to the class-I aminoacyl-tRNA synthetase family. IleS type 1 subfamily.</text>
</comment>
<reference evidence="16 17" key="1">
    <citation type="submission" date="2017-10" db="EMBL/GenBank/DDBJ databases">
        <title>Novel microbial diversity and functional potential in the marine mammal oral microbiome.</title>
        <authorList>
            <person name="Dudek N.K."/>
            <person name="Sun C.L."/>
            <person name="Burstein D."/>
            <person name="Kantor R.S."/>
            <person name="Aliaga Goltsman D.S."/>
            <person name="Bik E.M."/>
            <person name="Thomas B.C."/>
            <person name="Banfield J.F."/>
            <person name="Relman D.A."/>
        </authorList>
    </citation>
    <scope>NUCLEOTIDE SEQUENCE [LARGE SCALE GENOMIC DNA]</scope>
    <source>
        <strain evidence="16">DOLJORAL78_47_16</strain>
    </source>
</reference>
<comment type="catalytic activity">
    <reaction evidence="11 12">
        <text>tRNA(Ile) + L-isoleucine + ATP = L-isoleucyl-tRNA(Ile) + AMP + diphosphate</text>
        <dbReference type="Rhea" id="RHEA:11060"/>
        <dbReference type="Rhea" id="RHEA-COMP:9666"/>
        <dbReference type="Rhea" id="RHEA-COMP:9695"/>
        <dbReference type="ChEBI" id="CHEBI:30616"/>
        <dbReference type="ChEBI" id="CHEBI:33019"/>
        <dbReference type="ChEBI" id="CHEBI:58045"/>
        <dbReference type="ChEBI" id="CHEBI:78442"/>
        <dbReference type="ChEBI" id="CHEBI:78528"/>
        <dbReference type="ChEBI" id="CHEBI:456215"/>
        <dbReference type="EC" id="6.1.1.5"/>
    </reaction>
</comment>
<feature type="binding site" evidence="12">
    <location>
        <position position="605"/>
    </location>
    <ligand>
        <name>ATP</name>
        <dbReference type="ChEBI" id="CHEBI:30616"/>
    </ligand>
</feature>
<evidence type="ECO:0000259" key="15">
    <source>
        <dbReference type="Pfam" id="PF08264"/>
    </source>
</evidence>
<dbReference type="GO" id="GO:0004822">
    <property type="term" value="F:isoleucine-tRNA ligase activity"/>
    <property type="evidence" value="ECO:0007669"/>
    <property type="project" value="UniProtKB-UniRule"/>
</dbReference>
<dbReference type="AlphaFoldDB" id="A0A2G6KIZ4"/>
<evidence type="ECO:0000256" key="11">
    <source>
        <dbReference type="ARBA" id="ARBA00048359"/>
    </source>
</evidence>
<protein>
    <recommendedName>
        <fullName evidence="12">Isoleucine--tRNA ligase</fullName>
        <ecNumber evidence="12">6.1.1.5</ecNumber>
    </recommendedName>
    <alternativeName>
        <fullName evidence="12">Isoleucyl-tRNA synthetase</fullName>
        <shortName evidence="12">IleRS</shortName>
    </alternativeName>
</protein>
<feature type="binding site" evidence="12">
    <location>
        <position position="899"/>
    </location>
    <ligand>
        <name>Zn(2+)</name>
        <dbReference type="ChEBI" id="CHEBI:29105"/>
    </ligand>
</feature>
<dbReference type="GO" id="GO:0005524">
    <property type="term" value="F:ATP binding"/>
    <property type="evidence" value="ECO:0007669"/>
    <property type="project" value="UniProtKB-UniRule"/>
</dbReference>
<dbReference type="GO" id="GO:0006428">
    <property type="term" value="P:isoleucyl-tRNA aminoacylation"/>
    <property type="evidence" value="ECO:0007669"/>
    <property type="project" value="UniProtKB-UniRule"/>
</dbReference>
<feature type="domain" description="Zinc finger FPG/IleRS-type" evidence="14">
    <location>
        <begin position="896"/>
        <end position="924"/>
    </location>
</feature>
<keyword evidence="9 12" id="KW-0030">Aminoacyl-tRNA synthetase</keyword>
<dbReference type="InterPro" id="IPR009080">
    <property type="entry name" value="tRNAsynth_Ia_anticodon-bd"/>
</dbReference>
<dbReference type="EC" id="6.1.1.5" evidence="12"/>
<comment type="function">
    <text evidence="10 12">Catalyzes the attachment of isoleucine to tRNA(Ile). As IleRS can inadvertently accommodate and process structurally similar amino acids such as valine, to avoid such errors it has two additional distinct tRNA(Ile)-dependent editing activities. One activity is designated as 'pretransfer' editing and involves the hydrolysis of activated Val-AMP. The other activity is designated 'posttransfer' editing and involves deacylation of mischarged Val-tRNA(Ile).</text>
</comment>
<keyword evidence="8 12" id="KW-0648">Protein biosynthesis</keyword>
<keyword evidence="4 12" id="KW-0479">Metal-binding</keyword>
<feature type="binding site" evidence="12">
    <location>
        <position position="561"/>
    </location>
    <ligand>
        <name>L-isoleucyl-5'-AMP</name>
        <dbReference type="ChEBI" id="CHEBI:178002"/>
    </ligand>
</feature>
<dbReference type="InterPro" id="IPR033708">
    <property type="entry name" value="Anticodon_Ile_BEm"/>
</dbReference>
<evidence type="ECO:0000313" key="17">
    <source>
        <dbReference type="Proteomes" id="UP000230821"/>
    </source>
</evidence>
<dbReference type="CDD" id="cd07960">
    <property type="entry name" value="Anticodon_Ia_Ile_BEm"/>
    <property type="match status" value="1"/>
</dbReference>
<evidence type="ECO:0000313" key="16">
    <source>
        <dbReference type="EMBL" id="PIE35648.1"/>
    </source>
</evidence>
<comment type="cofactor">
    <cofactor evidence="12">
        <name>Zn(2+)</name>
        <dbReference type="ChEBI" id="CHEBI:29105"/>
    </cofactor>
    <text evidence="12">Binds 1 zinc ion per subunit.</text>
</comment>
<keyword evidence="2 12" id="KW-0963">Cytoplasm</keyword>
<gene>
    <name evidence="12" type="primary">ileS</name>
    <name evidence="16" type="ORF">CSA56_03370</name>
</gene>
<dbReference type="FunFam" id="3.40.50.620:FF:000042">
    <property type="entry name" value="Isoleucine--tRNA ligase"/>
    <property type="match status" value="1"/>
</dbReference>
<dbReference type="InterPro" id="IPR014729">
    <property type="entry name" value="Rossmann-like_a/b/a_fold"/>
</dbReference>
<evidence type="ECO:0000256" key="4">
    <source>
        <dbReference type="ARBA" id="ARBA00022723"/>
    </source>
</evidence>
<dbReference type="InterPro" id="IPR001412">
    <property type="entry name" value="aa-tRNA-synth_I_CS"/>
</dbReference>
<evidence type="ECO:0000256" key="2">
    <source>
        <dbReference type="ARBA" id="ARBA00022490"/>
    </source>
</evidence>
<comment type="subcellular location">
    <subcellularLocation>
        <location evidence="12">Cytoplasm</location>
    </subcellularLocation>
</comment>
<dbReference type="InterPro" id="IPR010663">
    <property type="entry name" value="Znf_FPG/IleRS"/>
</dbReference>
<dbReference type="SUPFAM" id="SSF47323">
    <property type="entry name" value="Anticodon-binding domain of a subclass of class I aminoacyl-tRNA synthetases"/>
    <property type="match status" value="1"/>
</dbReference>
<evidence type="ECO:0000259" key="14">
    <source>
        <dbReference type="Pfam" id="PF06827"/>
    </source>
</evidence>
<organism evidence="16 17">
    <name type="scientific">candidate division KSB3 bacterium</name>
    <dbReference type="NCBI Taxonomy" id="2044937"/>
    <lineage>
        <taxon>Bacteria</taxon>
        <taxon>candidate division KSB3</taxon>
    </lineage>
</organism>
<feature type="binding site" evidence="12">
    <location>
        <position position="902"/>
    </location>
    <ligand>
        <name>Zn(2+)</name>
        <dbReference type="ChEBI" id="CHEBI:29105"/>
    </ligand>
</feature>
<dbReference type="EMBL" id="PDSK01000037">
    <property type="protein sequence ID" value="PIE35648.1"/>
    <property type="molecule type" value="Genomic_DNA"/>
</dbReference>
<comment type="caution">
    <text evidence="16">The sequence shown here is derived from an EMBL/GenBank/DDBJ whole genome shotgun (WGS) entry which is preliminary data.</text>
</comment>
<dbReference type="Pfam" id="PF08264">
    <property type="entry name" value="Anticodon_1"/>
    <property type="match status" value="1"/>
</dbReference>
<comment type="subunit">
    <text evidence="12">Monomer.</text>
</comment>
<dbReference type="FunFam" id="1.10.730.20:FF:000001">
    <property type="entry name" value="Isoleucine--tRNA ligase"/>
    <property type="match status" value="1"/>
</dbReference>
<dbReference type="InterPro" id="IPR002301">
    <property type="entry name" value="Ile-tRNA-ligase"/>
</dbReference>
<evidence type="ECO:0000259" key="13">
    <source>
        <dbReference type="Pfam" id="PF00133"/>
    </source>
</evidence>
<keyword evidence="6 12" id="KW-0862">Zinc</keyword>
<evidence type="ECO:0000256" key="1">
    <source>
        <dbReference type="ARBA" id="ARBA00006887"/>
    </source>
</evidence>
<comment type="domain">
    <text evidence="12">IleRS has two distinct active sites: one for aminoacylation and one for editing. The misactivated valine is translocated from the active site to the editing site, which sterically excludes the correctly activated isoleucine. The single editing site contains two valyl binding pockets, one specific for each substrate (Val-AMP or Val-tRNA(Ile)).</text>
</comment>
<dbReference type="CDD" id="cd00818">
    <property type="entry name" value="IleRS_core"/>
    <property type="match status" value="1"/>
</dbReference>
<evidence type="ECO:0000256" key="7">
    <source>
        <dbReference type="ARBA" id="ARBA00022840"/>
    </source>
</evidence>
<dbReference type="InterPro" id="IPR009008">
    <property type="entry name" value="Val/Leu/Ile-tRNA-synth_edit"/>
</dbReference>
<evidence type="ECO:0000256" key="5">
    <source>
        <dbReference type="ARBA" id="ARBA00022741"/>
    </source>
</evidence>
<dbReference type="HAMAP" id="MF_02002">
    <property type="entry name" value="Ile_tRNA_synth_type1"/>
    <property type="match status" value="1"/>
</dbReference>
<evidence type="ECO:0000256" key="6">
    <source>
        <dbReference type="ARBA" id="ARBA00022833"/>
    </source>
</evidence>
<dbReference type="SUPFAM" id="SSF50677">
    <property type="entry name" value="ValRS/IleRS/LeuRS editing domain"/>
    <property type="match status" value="1"/>
</dbReference>
<dbReference type="GO" id="GO:0005829">
    <property type="term" value="C:cytosol"/>
    <property type="evidence" value="ECO:0007669"/>
    <property type="project" value="TreeGrafter"/>
</dbReference>
<dbReference type="SUPFAM" id="SSF52374">
    <property type="entry name" value="Nucleotidylyl transferase"/>
    <property type="match status" value="1"/>
</dbReference>
<dbReference type="InterPro" id="IPR023585">
    <property type="entry name" value="Ile-tRNA-ligase_type1"/>
</dbReference>
<name>A0A2G6KIZ4_9BACT</name>
<dbReference type="PANTHER" id="PTHR42765:SF1">
    <property type="entry name" value="ISOLEUCINE--TRNA LIGASE, MITOCHONDRIAL"/>
    <property type="match status" value="1"/>
</dbReference>
<dbReference type="PANTHER" id="PTHR42765">
    <property type="entry name" value="SOLEUCYL-TRNA SYNTHETASE"/>
    <property type="match status" value="1"/>
</dbReference>
<feature type="short sequence motif" description="'HIGH' region" evidence="12">
    <location>
        <begin position="57"/>
        <end position="67"/>
    </location>
</feature>
<dbReference type="InterPro" id="IPR050081">
    <property type="entry name" value="Ile-tRNA_ligase"/>
</dbReference>
<evidence type="ECO:0000256" key="3">
    <source>
        <dbReference type="ARBA" id="ARBA00022598"/>
    </source>
</evidence>
<proteinExistence type="inferred from homology"/>
<dbReference type="Proteomes" id="UP000230821">
    <property type="component" value="Unassembled WGS sequence"/>
</dbReference>
<dbReference type="Pfam" id="PF00133">
    <property type="entry name" value="tRNA-synt_1"/>
    <property type="match status" value="1"/>
</dbReference>
<keyword evidence="3 12" id="KW-0436">Ligase</keyword>
<evidence type="ECO:0000256" key="12">
    <source>
        <dbReference type="HAMAP-Rule" id="MF_02002"/>
    </source>
</evidence>
<evidence type="ECO:0000256" key="8">
    <source>
        <dbReference type="ARBA" id="ARBA00022917"/>
    </source>
</evidence>
<accession>A0A2G6KIZ4</accession>
<dbReference type="GO" id="GO:0000049">
    <property type="term" value="F:tRNA binding"/>
    <property type="evidence" value="ECO:0007669"/>
    <property type="project" value="InterPro"/>
</dbReference>
<dbReference type="InterPro" id="IPR002300">
    <property type="entry name" value="aa-tRNA-synth_Ia"/>
</dbReference>
<keyword evidence="5 12" id="KW-0547">Nucleotide-binding</keyword>
<dbReference type="PROSITE" id="PS00178">
    <property type="entry name" value="AA_TRNA_LIGASE_I"/>
    <property type="match status" value="1"/>
</dbReference>
<dbReference type="InterPro" id="IPR013155">
    <property type="entry name" value="M/V/L/I-tRNA-synth_anticd-bd"/>
</dbReference>
<feature type="binding site" evidence="12">
    <location>
        <position position="919"/>
    </location>
    <ligand>
        <name>Zn(2+)</name>
        <dbReference type="ChEBI" id="CHEBI:29105"/>
    </ligand>
</feature>
<dbReference type="Gene3D" id="1.10.730.20">
    <property type="match status" value="1"/>
</dbReference>
<dbReference type="Gene3D" id="3.90.740.10">
    <property type="entry name" value="Valyl/Leucyl/Isoleucyl-tRNA synthetase, editing domain"/>
    <property type="match status" value="1"/>
</dbReference>